<evidence type="ECO:0000256" key="1">
    <source>
        <dbReference type="SAM" id="MobiDB-lite"/>
    </source>
</evidence>
<feature type="compositionally biased region" description="Basic and acidic residues" evidence="1">
    <location>
        <begin position="254"/>
        <end position="264"/>
    </location>
</feature>
<feature type="compositionally biased region" description="Polar residues" evidence="1">
    <location>
        <begin position="23"/>
        <end position="35"/>
    </location>
</feature>
<dbReference type="PANTHER" id="PTHR38166">
    <property type="entry name" value="C2H2-TYPE DOMAIN-CONTAINING PROTEIN-RELATED"/>
    <property type="match status" value="1"/>
</dbReference>
<organism evidence="2 3">
    <name type="scientific">Parathielavia hyrcaniae</name>
    <dbReference type="NCBI Taxonomy" id="113614"/>
    <lineage>
        <taxon>Eukaryota</taxon>
        <taxon>Fungi</taxon>
        <taxon>Dikarya</taxon>
        <taxon>Ascomycota</taxon>
        <taxon>Pezizomycotina</taxon>
        <taxon>Sordariomycetes</taxon>
        <taxon>Sordariomycetidae</taxon>
        <taxon>Sordariales</taxon>
        <taxon>Chaetomiaceae</taxon>
        <taxon>Parathielavia</taxon>
    </lineage>
</organism>
<feature type="compositionally biased region" description="Polar residues" evidence="1">
    <location>
        <begin position="332"/>
        <end position="348"/>
    </location>
</feature>
<evidence type="ECO:0000313" key="2">
    <source>
        <dbReference type="EMBL" id="KAK4096042.1"/>
    </source>
</evidence>
<evidence type="ECO:0008006" key="4">
    <source>
        <dbReference type="Google" id="ProtNLM"/>
    </source>
</evidence>
<name>A0AAN6SX35_9PEZI</name>
<feature type="region of interest" description="Disordered" evidence="1">
    <location>
        <begin position="125"/>
        <end position="199"/>
    </location>
</feature>
<feature type="compositionally biased region" description="Basic and acidic residues" evidence="1">
    <location>
        <begin position="57"/>
        <end position="74"/>
    </location>
</feature>
<feature type="compositionally biased region" description="Basic and acidic residues" evidence="1">
    <location>
        <begin position="132"/>
        <end position="149"/>
    </location>
</feature>
<feature type="region of interest" description="Disordered" evidence="1">
    <location>
        <begin position="236"/>
        <end position="302"/>
    </location>
</feature>
<feature type="region of interest" description="Disordered" evidence="1">
    <location>
        <begin position="614"/>
        <end position="635"/>
    </location>
</feature>
<evidence type="ECO:0000313" key="3">
    <source>
        <dbReference type="Proteomes" id="UP001305647"/>
    </source>
</evidence>
<sequence>MPTPPRDAAARGLGPNRDDARIDTTSASPLTQPGSMQRAEDGMASMVKNFSRLLHRDSGGAKAIMLREEGRDSDSPGDEEVPSSVASQSPIPEEETNHARLEMIDCIMKSFCASLDSKIAVVAETKTSPILKEQRKPEGGAAEPEDRKSKPARKRAKWRLPSLMSKKAAPEPESVTSPPPPTAPGSSIAPPGRPAAPVPALAAAAPPMLLQASAPTPLPPAPLHRSFIQDQPFLRLGTSAPALPPPPPAAAHGRAGDQHFESRDSAAQPFAVRAQGTSGAVAGAVNAEPVPDQPPVRRARRFGARVLSRGKGRTKLEIALTGGVSFEADTPGPSSSSALQRRQTSHSAKGTRVEPADESDGFEEAGSIPHLESTARNSTLSHAPSLNLLIQADTLGDAQSHVFSSELHQPLPRPSDAVFGQDLFQSAEYHVAQPTPLSQEAFGEQAVAFQTTRAAKSEEIGRDTAVLEDADGDGRRKKTKQSPPNATIPEAIVGRKFACPYFKRNPRKYRTWTSCPGPGWDEVHRVKTHLYRRHALPIQCPRCWGVFKTDGQLQTHLQQDPPCAVQGNRMLQEGFTKDQEKRLRSRKKTHADMTDDDKWAEIYKILFPDDDPSALPSPYYSDSDGDGSRRELHGSGELEDYATFIRREMPTLVRRELETLFRDEFQDVEERIRPRIADIVLNLQPRLLGLYKQSQMPLSEYGSEHHEQGGSTPIYTPLLSQNTDSATGTVSDSTPDTLFGAGELDFGDGGLNTNWDAFYPDNQTNAQAGVGSGLDWEHEFDSLLNPLFFLQAPVQSGDFGQVPTAQG</sequence>
<keyword evidence="3" id="KW-1185">Reference proteome</keyword>
<accession>A0AAN6SX35</accession>
<feature type="region of interest" description="Disordered" evidence="1">
    <location>
        <begin position="1"/>
        <end position="44"/>
    </location>
</feature>
<proteinExistence type="predicted"/>
<dbReference type="AlphaFoldDB" id="A0AAN6SX35"/>
<dbReference type="Proteomes" id="UP001305647">
    <property type="component" value="Unassembled WGS sequence"/>
</dbReference>
<feature type="compositionally biased region" description="Basic and acidic residues" evidence="1">
    <location>
        <begin position="626"/>
        <end position="635"/>
    </location>
</feature>
<feature type="region of interest" description="Disordered" evidence="1">
    <location>
        <begin position="57"/>
        <end position="97"/>
    </location>
</feature>
<reference evidence="2" key="2">
    <citation type="submission" date="2023-05" db="EMBL/GenBank/DDBJ databases">
        <authorList>
            <consortium name="Lawrence Berkeley National Laboratory"/>
            <person name="Steindorff A."/>
            <person name="Hensen N."/>
            <person name="Bonometti L."/>
            <person name="Westerberg I."/>
            <person name="Brannstrom I.O."/>
            <person name="Guillou S."/>
            <person name="Cros-Aarteil S."/>
            <person name="Calhoun S."/>
            <person name="Haridas S."/>
            <person name="Kuo A."/>
            <person name="Mondo S."/>
            <person name="Pangilinan J."/>
            <person name="Riley R."/>
            <person name="Labutti K."/>
            <person name="Andreopoulos B."/>
            <person name="Lipzen A."/>
            <person name="Chen C."/>
            <person name="Yanf M."/>
            <person name="Daum C."/>
            <person name="Ng V."/>
            <person name="Clum A."/>
            <person name="Ohm R."/>
            <person name="Martin F."/>
            <person name="Silar P."/>
            <person name="Natvig D."/>
            <person name="Lalanne C."/>
            <person name="Gautier V."/>
            <person name="Ament-Velasquez S.L."/>
            <person name="Kruys A."/>
            <person name="Hutchinson M.I."/>
            <person name="Powell A.J."/>
            <person name="Barry K."/>
            <person name="Miller A.N."/>
            <person name="Grigoriev I.V."/>
            <person name="Debuchy R."/>
            <person name="Gladieux P."/>
            <person name="Thoren M.H."/>
            <person name="Johannesson H."/>
        </authorList>
    </citation>
    <scope>NUCLEOTIDE SEQUENCE</scope>
    <source>
        <strain evidence="2">CBS 757.83</strain>
    </source>
</reference>
<gene>
    <name evidence="2" type="ORF">N658DRAFT_64785</name>
</gene>
<dbReference type="EMBL" id="MU863744">
    <property type="protein sequence ID" value="KAK4096042.1"/>
    <property type="molecule type" value="Genomic_DNA"/>
</dbReference>
<dbReference type="PANTHER" id="PTHR38166:SF1">
    <property type="entry name" value="C2H2-TYPE DOMAIN-CONTAINING PROTEIN"/>
    <property type="match status" value="1"/>
</dbReference>
<reference evidence="2" key="1">
    <citation type="journal article" date="2023" name="Mol. Phylogenet. Evol.">
        <title>Genome-scale phylogeny and comparative genomics of the fungal order Sordariales.</title>
        <authorList>
            <person name="Hensen N."/>
            <person name="Bonometti L."/>
            <person name="Westerberg I."/>
            <person name="Brannstrom I.O."/>
            <person name="Guillou S."/>
            <person name="Cros-Aarteil S."/>
            <person name="Calhoun S."/>
            <person name="Haridas S."/>
            <person name="Kuo A."/>
            <person name="Mondo S."/>
            <person name="Pangilinan J."/>
            <person name="Riley R."/>
            <person name="LaButti K."/>
            <person name="Andreopoulos B."/>
            <person name="Lipzen A."/>
            <person name="Chen C."/>
            <person name="Yan M."/>
            <person name="Daum C."/>
            <person name="Ng V."/>
            <person name="Clum A."/>
            <person name="Steindorff A."/>
            <person name="Ohm R.A."/>
            <person name="Martin F."/>
            <person name="Silar P."/>
            <person name="Natvig D.O."/>
            <person name="Lalanne C."/>
            <person name="Gautier V."/>
            <person name="Ament-Velasquez S.L."/>
            <person name="Kruys A."/>
            <person name="Hutchinson M.I."/>
            <person name="Powell A.J."/>
            <person name="Barry K."/>
            <person name="Miller A.N."/>
            <person name="Grigoriev I.V."/>
            <person name="Debuchy R."/>
            <person name="Gladieux P."/>
            <person name="Hiltunen Thoren M."/>
            <person name="Johannesson H."/>
        </authorList>
    </citation>
    <scope>NUCLEOTIDE SEQUENCE</scope>
    <source>
        <strain evidence="2">CBS 757.83</strain>
    </source>
</reference>
<feature type="region of interest" description="Disordered" evidence="1">
    <location>
        <begin position="325"/>
        <end position="365"/>
    </location>
</feature>
<comment type="caution">
    <text evidence="2">The sequence shown here is derived from an EMBL/GenBank/DDBJ whole genome shotgun (WGS) entry which is preliminary data.</text>
</comment>
<protein>
    <recommendedName>
        <fullName evidence="4">C2H2-type domain-containing protein</fullName>
    </recommendedName>
</protein>